<dbReference type="EMBL" id="HADZ01012317">
    <property type="protein sequence ID" value="SBP76258.1"/>
    <property type="molecule type" value="Transcribed_RNA"/>
</dbReference>
<gene>
    <name evidence="2" type="primary">Nfu_g_1_016986</name>
</gene>
<reference evidence="2" key="2">
    <citation type="submission" date="2016-06" db="EMBL/GenBank/DDBJ databases">
        <title>The genome of a short-lived fish provides insights into sex chromosome evolution and the genetic control of aging.</title>
        <authorList>
            <person name="Reichwald K."/>
            <person name="Felder M."/>
            <person name="Petzold A."/>
            <person name="Koch P."/>
            <person name="Groth M."/>
            <person name="Platzer M."/>
        </authorList>
    </citation>
    <scope>NUCLEOTIDE SEQUENCE</scope>
    <source>
        <tissue evidence="2">Brain</tissue>
    </source>
</reference>
<evidence type="ECO:0000256" key="1">
    <source>
        <dbReference type="SAM" id="Coils"/>
    </source>
</evidence>
<proteinExistence type="predicted"/>
<sequence>MPGGRSAGRGKDMAADDLEVIKRSLNYMSGELSKVTSLQDRLLRLMDEVRELKSTVNREREKDIGFRAKSGRT</sequence>
<reference evidence="2" key="1">
    <citation type="submission" date="2016-05" db="EMBL/GenBank/DDBJ databases">
        <authorList>
            <person name="Lavstsen T."/>
            <person name="Jespersen J.S."/>
        </authorList>
    </citation>
    <scope>NUCLEOTIDE SEQUENCE</scope>
    <source>
        <tissue evidence="2">Brain</tissue>
    </source>
</reference>
<evidence type="ECO:0000313" key="2">
    <source>
        <dbReference type="EMBL" id="SBP76258.1"/>
    </source>
</evidence>
<feature type="coiled-coil region" evidence="1">
    <location>
        <begin position="35"/>
        <end position="62"/>
    </location>
</feature>
<accession>A0A1A8CB26</accession>
<keyword evidence="1" id="KW-0175">Coiled coil</keyword>
<protein>
    <submittedName>
        <fullName evidence="2">Uncharacterized protein</fullName>
    </submittedName>
</protein>
<dbReference type="AlphaFoldDB" id="A0A1A8CB26"/>
<organism evidence="2">
    <name type="scientific">Nothobranchius kadleci</name>
    <name type="common">African annual killifish</name>
    <dbReference type="NCBI Taxonomy" id="1051664"/>
    <lineage>
        <taxon>Eukaryota</taxon>
        <taxon>Metazoa</taxon>
        <taxon>Chordata</taxon>
        <taxon>Craniata</taxon>
        <taxon>Vertebrata</taxon>
        <taxon>Euteleostomi</taxon>
        <taxon>Actinopterygii</taxon>
        <taxon>Neopterygii</taxon>
        <taxon>Teleostei</taxon>
        <taxon>Neoteleostei</taxon>
        <taxon>Acanthomorphata</taxon>
        <taxon>Ovalentaria</taxon>
        <taxon>Atherinomorphae</taxon>
        <taxon>Cyprinodontiformes</taxon>
        <taxon>Nothobranchiidae</taxon>
        <taxon>Nothobranchius</taxon>
    </lineage>
</organism>
<name>A0A1A8CB26_NOTKA</name>